<protein>
    <submittedName>
        <fullName evidence="2">Uncharacterized protein</fullName>
    </submittedName>
</protein>
<evidence type="ECO:0000256" key="1">
    <source>
        <dbReference type="SAM" id="MobiDB-lite"/>
    </source>
</evidence>
<organism evidence="2 3">
    <name type="scientific">Tanacetum coccineum</name>
    <dbReference type="NCBI Taxonomy" id="301880"/>
    <lineage>
        <taxon>Eukaryota</taxon>
        <taxon>Viridiplantae</taxon>
        <taxon>Streptophyta</taxon>
        <taxon>Embryophyta</taxon>
        <taxon>Tracheophyta</taxon>
        <taxon>Spermatophyta</taxon>
        <taxon>Magnoliopsida</taxon>
        <taxon>eudicotyledons</taxon>
        <taxon>Gunneridae</taxon>
        <taxon>Pentapetalae</taxon>
        <taxon>asterids</taxon>
        <taxon>campanulids</taxon>
        <taxon>Asterales</taxon>
        <taxon>Asteraceae</taxon>
        <taxon>Asteroideae</taxon>
        <taxon>Anthemideae</taxon>
        <taxon>Anthemidinae</taxon>
        <taxon>Tanacetum</taxon>
    </lineage>
</organism>
<sequence>MDQGEGADKGESVKEYLVKTLSPKDIRPELLYIIFVTTRRSPEGFGPVKQLMCNHNLRFTEYRFSKMKGLKDMGLRYRLYNHMESRSGPPSEDGEIRNSSFIARVGNYRSFKTLYERSFDDIDQSSDHLRDTSQHSIQERQNSTHVARKKSPLTPFIDICIENQTKNEHKIKKEKHRKECLGLLIKSANLPKISF</sequence>
<feature type="compositionally biased region" description="Polar residues" evidence="1">
    <location>
        <begin position="134"/>
        <end position="145"/>
    </location>
</feature>
<feature type="region of interest" description="Disordered" evidence="1">
    <location>
        <begin position="125"/>
        <end position="148"/>
    </location>
</feature>
<keyword evidence="3" id="KW-1185">Reference proteome</keyword>
<name>A0ABQ5AVU2_9ASTR</name>
<comment type="caution">
    <text evidence="2">The sequence shown here is derived from an EMBL/GenBank/DDBJ whole genome shotgun (WGS) entry which is preliminary data.</text>
</comment>
<evidence type="ECO:0000313" key="2">
    <source>
        <dbReference type="EMBL" id="GJT06775.1"/>
    </source>
</evidence>
<proteinExistence type="predicted"/>
<evidence type="ECO:0000313" key="3">
    <source>
        <dbReference type="Proteomes" id="UP001151760"/>
    </source>
</evidence>
<reference evidence="2" key="1">
    <citation type="journal article" date="2022" name="Int. J. Mol. Sci.">
        <title>Draft Genome of Tanacetum Coccineum: Genomic Comparison of Closely Related Tanacetum-Family Plants.</title>
        <authorList>
            <person name="Yamashiro T."/>
            <person name="Shiraishi A."/>
            <person name="Nakayama K."/>
            <person name="Satake H."/>
        </authorList>
    </citation>
    <scope>NUCLEOTIDE SEQUENCE</scope>
</reference>
<accession>A0ABQ5AVU2</accession>
<dbReference type="Proteomes" id="UP001151760">
    <property type="component" value="Unassembled WGS sequence"/>
</dbReference>
<gene>
    <name evidence="2" type="ORF">Tco_0841237</name>
</gene>
<dbReference type="EMBL" id="BQNB010012696">
    <property type="protein sequence ID" value="GJT06775.1"/>
    <property type="molecule type" value="Genomic_DNA"/>
</dbReference>
<reference evidence="2" key="2">
    <citation type="submission" date="2022-01" db="EMBL/GenBank/DDBJ databases">
        <authorList>
            <person name="Yamashiro T."/>
            <person name="Shiraishi A."/>
            <person name="Satake H."/>
            <person name="Nakayama K."/>
        </authorList>
    </citation>
    <scope>NUCLEOTIDE SEQUENCE</scope>
</reference>